<dbReference type="OrthoDB" id="5327538at2759"/>
<evidence type="ECO:0000313" key="2">
    <source>
        <dbReference type="Proteomes" id="UP000824998"/>
    </source>
</evidence>
<keyword evidence="2" id="KW-1185">Reference proteome</keyword>
<evidence type="ECO:0000313" key="1">
    <source>
        <dbReference type="EMBL" id="KAG9232591.1"/>
    </source>
</evidence>
<organism evidence="1 2">
    <name type="scientific">Amylocarpus encephaloides</name>
    <dbReference type="NCBI Taxonomy" id="45428"/>
    <lineage>
        <taxon>Eukaryota</taxon>
        <taxon>Fungi</taxon>
        <taxon>Dikarya</taxon>
        <taxon>Ascomycota</taxon>
        <taxon>Pezizomycotina</taxon>
        <taxon>Leotiomycetes</taxon>
        <taxon>Helotiales</taxon>
        <taxon>Helotiales incertae sedis</taxon>
        <taxon>Amylocarpus</taxon>
    </lineage>
</organism>
<reference evidence="1" key="1">
    <citation type="journal article" date="2021" name="IMA Fungus">
        <title>Genomic characterization of three marine fungi, including Emericellopsis atlantica sp. nov. with signatures of a generalist lifestyle and marine biomass degradation.</title>
        <authorList>
            <person name="Hagestad O.C."/>
            <person name="Hou L."/>
            <person name="Andersen J.H."/>
            <person name="Hansen E.H."/>
            <person name="Altermark B."/>
            <person name="Li C."/>
            <person name="Kuhnert E."/>
            <person name="Cox R.J."/>
            <person name="Crous P.W."/>
            <person name="Spatafora J.W."/>
            <person name="Lail K."/>
            <person name="Amirebrahimi M."/>
            <person name="Lipzen A."/>
            <person name="Pangilinan J."/>
            <person name="Andreopoulos W."/>
            <person name="Hayes R.D."/>
            <person name="Ng V."/>
            <person name="Grigoriev I.V."/>
            <person name="Jackson S.A."/>
            <person name="Sutton T.D.S."/>
            <person name="Dobson A.D.W."/>
            <person name="Rama T."/>
        </authorList>
    </citation>
    <scope>NUCLEOTIDE SEQUENCE</scope>
    <source>
        <strain evidence="1">TRa018bII</strain>
    </source>
</reference>
<dbReference type="Proteomes" id="UP000824998">
    <property type="component" value="Unassembled WGS sequence"/>
</dbReference>
<dbReference type="AlphaFoldDB" id="A0A9P8C523"/>
<name>A0A9P8C523_9HELO</name>
<gene>
    <name evidence="1" type="ORF">BJ875DRAFT_466301</name>
</gene>
<protein>
    <submittedName>
        <fullName evidence="1">Uncharacterized protein</fullName>
    </submittedName>
</protein>
<proteinExistence type="predicted"/>
<dbReference type="EMBL" id="MU251540">
    <property type="protein sequence ID" value="KAG9232591.1"/>
    <property type="molecule type" value="Genomic_DNA"/>
</dbReference>
<comment type="caution">
    <text evidence="1">The sequence shown here is derived from an EMBL/GenBank/DDBJ whole genome shotgun (WGS) entry which is preliminary data.</text>
</comment>
<sequence>MPPWYCDFGGCDQPSVQRAGDCILCDRHLCRVHLRNQWLRCPKPDTRTHFPLMPIC</sequence>
<accession>A0A9P8C523</accession>